<reference evidence="1 2" key="1">
    <citation type="journal article" date="2015" name="Int. J. Syst. Evol. Microbiol.">
        <title>Streptomyces gilvifuscus sp. nov., an actinomycete that produces antibacterial compounds isolated from soil.</title>
        <authorList>
            <person name="Nguyen T.M."/>
            <person name="Kim J."/>
        </authorList>
    </citation>
    <scope>NUCLEOTIDE SEQUENCE [LARGE SCALE GENOMIC DNA]</scope>
    <source>
        <strain evidence="1 2">T113</strain>
    </source>
</reference>
<keyword evidence="2" id="KW-1185">Reference proteome</keyword>
<proteinExistence type="predicted"/>
<accession>A0ABT5G3E9</accession>
<gene>
    <name evidence="1" type="ORF">PO587_33535</name>
</gene>
<evidence type="ECO:0000313" key="2">
    <source>
        <dbReference type="Proteomes" id="UP001221328"/>
    </source>
</evidence>
<sequence>MGVILKDLQRVQWTRLQAAGGASARAVPALLSKAAWSDRDTARVAVDELGDLVCELGFVVQEATAPSVPFLVELAGAPHVLCKADVLELLRKIFIGRQWSAASQAFSSGTGIHLAPQVGWEAAAQEAVRAGQHVFEGLTASVDPDVAQAAAKLLQSIEEDSRLSAEAKERGTNK</sequence>
<dbReference type="Proteomes" id="UP001221328">
    <property type="component" value="Unassembled WGS sequence"/>
</dbReference>
<organism evidence="1 2">
    <name type="scientific">Streptomyces gilvifuscus</name>
    <dbReference type="NCBI Taxonomy" id="1550617"/>
    <lineage>
        <taxon>Bacteria</taxon>
        <taxon>Bacillati</taxon>
        <taxon>Actinomycetota</taxon>
        <taxon>Actinomycetes</taxon>
        <taxon>Kitasatosporales</taxon>
        <taxon>Streptomycetaceae</taxon>
        <taxon>Streptomyces</taxon>
    </lineage>
</organism>
<name>A0ABT5G3E9_9ACTN</name>
<dbReference type="EMBL" id="JAQOSK010000016">
    <property type="protein sequence ID" value="MDC2959364.1"/>
    <property type="molecule type" value="Genomic_DNA"/>
</dbReference>
<dbReference type="RefSeq" id="WP_200701698.1">
    <property type="nucleotide sequence ID" value="NZ_JAQOSK010000016.1"/>
</dbReference>
<protein>
    <submittedName>
        <fullName evidence="1">Uncharacterized protein</fullName>
    </submittedName>
</protein>
<evidence type="ECO:0000313" key="1">
    <source>
        <dbReference type="EMBL" id="MDC2959364.1"/>
    </source>
</evidence>
<comment type="caution">
    <text evidence="1">The sequence shown here is derived from an EMBL/GenBank/DDBJ whole genome shotgun (WGS) entry which is preliminary data.</text>
</comment>